<keyword evidence="5 6" id="KW-0472">Membrane</keyword>
<dbReference type="RefSeq" id="WP_369191776.1">
    <property type="nucleotide sequence ID" value="NZ_CP163431.1"/>
</dbReference>
<sequence length="275" mass="27786">MIPTVVPVLTSLFILLLFGCLTGITTVLFGFGGGFVTVPVVYGVLSVTARPGADAMHVAVATSAAVMVVNAGAATLAQWRLGRLRRAYVWPLAAFIALGAAAGAFAATLIGGTVLRLLFAAYLLVTIADSLLRKGFLSVAHRTRPEPLGRGTTTLGGTGIGLVAAGLGVGGSVMTVPLLRRRGLPMAEATAMANPLSVPVAVAGTLVYALAPTTLAGSGQLGYVDLGAGAALLLGSLPTIVLARRVTGRVPDRVHSAAYVVLLVVVLIVMVAIGV</sequence>
<evidence type="ECO:0000313" key="7">
    <source>
        <dbReference type="EMBL" id="XDQ06929.1"/>
    </source>
</evidence>
<evidence type="ECO:0000256" key="6">
    <source>
        <dbReference type="RuleBase" id="RU363041"/>
    </source>
</evidence>
<keyword evidence="4 6" id="KW-1133">Transmembrane helix</keyword>
<dbReference type="GO" id="GO:0005886">
    <property type="term" value="C:plasma membrane"/>
    <property type="evidence" value="ECO:0007669"/>
    <property type="project" value="UniProtKB-SubCell"/>
</dbReference>
<keyword evidence="6" id="KW-1003">Cell membrane</keyword>
<evidence type="ECO:0000256" key="3">
    <source>
        <dbReference type="ARBA" id="ARBA00022692"/>
    </source>
</evidence>
<name>A0AB39MLK7_9ACTN</name>
<evidence type="ECO:0000256" key="4">
    <source>
        <dbReference type="ARBA" id="ARBA00022989"/>
    </source>
</evidence>
<reference evidence="7" key="1">
    <citation type="submission" date="2024-07" db="EMBL/GenBank/DDBJ databases">
        <authorList>
            <person name="Yu S.T."/>
        </authorList>
    </citation>
    <scope>NUCLEOTIDE SEQUENCE</scope>
    <source>
        <strain evidence="7">R08</strain>
    </source>
</reference>
<dbReference type="InterPro" id="IPR002781">
    <property type="entry name" value="TM_pro_TauE-like"/>
</dbReference>
<comment type="similarity">
    <text evidence="2 6">Belongs to the 4-toluene sulfonate uptake permease (TSUP) (TC 2.A.102) family.</text>
</comment>
<accession>A0AB39MLK7</accession>
<dbReference type="PANTHER" id="PTHR43701:SF2">
    <property type="entry name" value="MEMBRANE TRANSPORTER PROTEIN YJNA-RELATED"/>
    <property type="match status" value="1"/>
</dbReference>
<feature type="transmembrane region" description="Helical" evidence="6">
    <location>
        <begin position="88"/>
        <end position="110"/>
    </location>
</feature>
<dbReference type="EMBL" id="CP163431">
    <property type="protein sequence ID" value="XDQ06929.1"/>
    <property type="molecule type" value="Genomic_DNA"/>
</dbReference>
<dbReference type="AlphaFoldDB" id="A0AB39MLK7"/>
<dbReference type="Pfam" id="PF01925">
    <property type="entry name" value="TauE"/>
    <property type="match status" value="1"/>
</dbReference>
<dbReference type="InterPro" id="IPR051598">
    <property type="entry name" value="TSUP/Inactive_protease-like"/>
</dbReference>
<feature type="transmembrane region" description="Helical" evidence="6">
    <location>
        <begin position="57"/>
        <end position="76"/>
    </location>
</feature>
<feature type="transmembrane region" description="Helical" evidence="6">
    <location>
        <begin position="223"/>
        <end position="242"/>
    </location>
</feature>
<protein>
    <recommendedName>
        <fullName evidence="6">Probable membrane transporter protein</fullName>
    </recommendedName>
</protein>
<feature type="transmembrane region" description="Helical" evidence="6">
    <location>
        <begin position="12"/>
        <end position="45"/>
    </location>
</feature>
<dbReference type="PANTHER" id="PTHR43701">
    <property type="entry name" value="MEMBRANE TRANSPORTER PROTEIN MJ0441-RELATED"/>
    <property type="match status" value="1"/>
</dbReference>
<evidence type="ECO:0000256" key="5">
    <source>
        <dbReference type="ARBA" id="ARBA00023136"/>
    </source>
</evidence>
<proteinExistence type="inferred from homology"/>
<evidence type="ECO:0000256" key="1">
    <source>
        <dbReference type="ARBA" id="ARBA00004141"/>
    </source>
</evidence>
<feature type="transmembrane region" description="Helical" evidence="6">
    <location>
        <begin position="156"/>
        <end position="179"/>
    </location>
</feature>
<gene>
    <name evidence="7" type="ORF">AB5J58_45110</name>
</gene>
<organism evidence="7">
    <name type="scientific">Streptomyces sp. R08</name>
    <dbReference type="NCBI Taxonomy" id="3238624"/>
    <lineage>
        <taxon>Bacteria</taxon>
        <taxon>Bacillati</taxon>
        <taxon>Actinomycetota</taxon>
        <taxon>Actinomycetes</taxon>
        <taxon>Kitasatosporales</taxon>
        <taxon>Streptomycetaceae</taxon>
        <taxon>Streptomyces</taxon>
    </lineage>
</organism>
<feature type="transmembrane region" description="Helical" evidence="6">
    <location>
        <begin position="191"/>
        <end position="211"/>
    </location>
</feature>
<feature type="transmembrane region" description="Helical" evidence="6">
    <location>
        <begin position="254"/>
        <end position="273"/>
    </location>
</feature>
<comment type="subcellular location">
    <subcellularLocation>
        <location evidence="6">Cell membrane</location>
        <topology evidence="6">Multi-pass membrane protein</topology>
    </subcellularLocation>
    <subcellularLocation>
        <location evidence="1">Membrane</location>
        <topology evidence="1">Multi-pass membrane protein</topology>
    </subcellularLocation>
</comment>
<evidence type="ECO:0000256" key="2">
    <source>
        <dbReference type="ARBA" id="ARBA00009142"/>
    </source>
</evidence>
<keyword evidence="3 6" id="KW-0812">Transmembrane</keyword>